<dbReference type="Proteomes" id="UP001159427">
    <property type="component" value="Unassembled WGS sequence"/>
</dbReference>
<dbReference type="PANTHER" id="PTHR19871">
    <property type="entry name" value="BETA TRANSDUCIN-RELATED PROTEIN"/>
    <property type="match status" value="1"/>
</dbReference>
<dbReference type="InterPro" id="IPR025139">
    <property type="entry name" value="DUF4062"/>
</dbReference>
<evidence type="ECO:0000313" key="3">
    <source>
        <dbReference type="EMBL" id="CAH3175644.1"/>
    </source>
</evidence>
<keyword evidence="4" id="KW-1185">Reference proteome</keyword>
<dbReference type="InterPro" id="IPR052752">
    <property type="entry name" value="NACHT-WD_repeat"/>
</dbReference>
<feature type="region of interest" description="Disordered" evidence="1">
    <location>
        <begin position="1"/>
        <end position="26"/>
    </location>
</feature>
<organism evidence="3 4">
    <name type="scientific">Porites evermanni</name>
    <dbReference type="NCBI Taxonomy" id="104178"/>
    <lineage>
        <taxon>Eukaryota</taxon>
        <taxon>Metazoa</taxon>
        <taxon>Cnidaria</taxon>
        <taxon>Anthozoa</taxon>
        <taxon>Hexacorallia</taxon>
        <taxon>Scleractinia</taxon>
        <taxon>Fungiina</taxon>
        <taxon>Poritidae</taxon>
        <taxon>Porites</taxon>
    </lineage>
</organism>
<protein>
    <recommendedName>
        <fullName evidence="2">DUF4062 domain-containing protein</fullName>
    </recommendedName>
</protein>
<comment type="caution">
    <text evidence="3">The sequence shown here is derived from an EMBL/GenBank/DDBJ whole genome shotgun (WGS) entry which is preliminary data.</text>
</comment>
<evidence type="ECO:0000256" key="1">
    <source>
        <dbReference type="SAM" id="MobiDB-lite"/>
    </source>
</evidence>
<dbReference type="Pfam" id="PF13271">
    <property type="entry name" value="DUF4062"/>
    <property type="match status" value="1"/>
</dbReference>
<dbReference type="EMBL" id="CALNXI010001718">
    <property type="protein sequence ID" value="CAH3175644.1"/>
    <property type="molecule type" value="Genomic_DNA"/>
</dbReference>
<feature type="domain" description="DUF4062" evidence="2">
    <location>
        <begin position="94"/>
        <end position="185"/>
    </location>
</feature>
<gene>
    <name evidence="3" type="ORF">PEVE_00010243</name>
</gene>
<dbReference type="PANTHER" id="PTHR19871:SF14">
    <property type="entry name" value="DUF4062 DOMAIN-CONTAINING PROTEIN"/>
    <property type="match status" value="1"/>
</dbReference>
<sequence length="348" mass="40380">MGAACTKSLKQITGRHGSGTITRTDDSAISRPLERSFLSPGSVLFDEHSGRESTLSSAASRTSLRQFPELAERYKKVMCGDLEQSLTAKAKIIRVFTSSTFTDMAAERNALMERIYPRLKTFAQEKGYEFQVVDMRWGVRDESTDDHSTLELCLKELKACQELSNGPNFMTFLGQKYGFRPLPSKIASAEFEEIFSNITDQDEKTLLRTWYKCDLNEIPATYVLQPVSFRIPDYLCHDVGKRQLALEEWHGIFRQIQHILRREAKNLFGEDEEKVHKYFICKRYYIYHQFDGIIALKRACLCNRELKKKMTFTAIRRRNSRLKLNGRNAEIRKTYCSMDVIYFLRTTC</sequence>
<accession>A0ABN8RCL7</accession>
<evidence type="ECO:0000259" key="2">
    <source>
        <dbReference type="Pfam" id="PF13271"/>
    </source>
</evidence>
<name>A0ABN8RCL7_9CNID</name>
<proteinExistence type="predicted"/>
<reference evidence="3 4" key="1">
    <citation type="submission" date="2022-05" db="EMBL/GenBank/DDBJ databases">
        <authorList>
            <consortium name="Genoscope - CEA"/>
            <person name="William W."/>
        </authorList>
    </citation>
    <scope>NUCLEOTIDE SEQUENCE [LARGE SCALE GENOMIC DNA]</scope>
</reference>
<evidence type="ECO:0000313" key="4">
    <source>
        <dbReference type="Proteomes" id="UP001159427"/>
    </source>
</evidence>